<keyword evidence="3" id="KW-1185">Reference proteome</keyword>
<accession>A0ABT7FLU8</accession>
<dbReference type="RefSeq" id="WP_284612391.1">
    <property type="nucleotide sequence ID" value="NZ_JASNUO010000001.1"/>
</dbReference>
<dbReference type="Pfam" id="PF01048">
    <property type="entry name" value="PNP_UDP_1"/>
    <property type="match status" value="1"/>
</dbReference>
<dbReference type="Proteomes" id="UP001239414">
    <property type="component" value="Unassembled WGS sequence"/>
</dbReference>
<dbReference type="PANTHER" id="PTHR46832:SF1">
    <property type="entry name" value="5'-METHYLTHIOADENOSINE_S-ADENOSYLHOMOCYSTEINE NUCLEOSIDASE"/>
    <property type="match status" value="1"/>
</dbReference>
<dbReference type="Gene3D" id="3.40.50.1580">
    <property type="entry name" value="Nucleoside phosphorylase domain"/>
    <property type="match status" value="1"/>
</dbReference>
<reference evidence="2 3" key="1">
    <citation type="submission" date="2023-05" db="EMBL/GenBank/DDBJ databases">
        <title>Metabolic capabilities are highly conserved among human nasal-associated Corynebacterium species in pangenomic analyses.</title>
        <authorList>
            <person name="Tran T.H."/>
            <person name="Roberts A.Q."/>
            <person name="Escapa I.F."/>
            <person name="Gao W."/>
            <person name="Conlan S."/>
            <person name="Kong H."/>
            <person name="Segre J.A."/>
            <person name="Kelly M.S."/>
            <person name="Lemon K.P."/>
        </authorList>
    </citation>
    <scope>NUCLEOTIDE SEQUENCE [LARGE SCALE GENOMIC DNA]</scope>
    <source>
        <strain evidence="2 3">KPL3802</strain>
    </source>
</reference>
<protein>
    <submittedName>
        <fullName evidence="2">Nucleosidase</fullName>
    </submittedName>
</protein>
<organism evidence="2 3">
    <name type="scientific">Corynebacterium accolens</name>
    <dbReference type="NCBI Taxonomy" id="38284"/>
    <lineage>
        <taxon>Bacteria</taxon>
        <taxon>Bacillati</taxon>
        <taxon>Actinomycetota</taxon>
        <taxon>Actinomycetes</taxon>
        <taxon>Mycobacteriales</taxon>
        <taxon>Corynebacteriaceae</taxon>
        <taxon>Corynebacterium</taxon>
    </lineage>
</organism>
<evidence type="ECO:0000259" key="1">
    <source>
        <dbReference type="Pfam" id="PF01048"/>
    </source>
</evidence>
<comment type="caution">
    <text evidence="2">The sequence shown here is derived from an EMBL/GenBank/DDBJ whole genome shotgun (WGS) entry which is preliminary data.</text>
</comment>
<dbReference type="PANTHER" id="PTHR46832">
    <property type="entry name" value="5'-METHYLTHIOADENOSINE/S-ADENOSYLHOMOCYSTEINE NUCLEOSIDASE"/>
    <property type="match status" value="1"/>
</dbReference>
<name>A0ABT7FLU8_9CORY</name>
<feature type="domain" description="Nucleoside phosphorylase" evidence="1">
    <location>
        <begin position="116"/>
        <end position="183"/>
    </location>
</feature>
<dbReference type="InterPro" id="IPR000845">
    <property type="entry name" value="Nucleoside_phosphorylase_d"/>
</dbReference>
<proteinExistence type="predicted"/>
<evidence type="ECO:0000313" key="2">
    <source>
        <dbReference type="EMBL" id="MDK4246529.1"/>
    </source>
</evidence>
<gene>
    <name evidence="2" type="ORF">QPX34_00630</name>
</gene>
<dbReference type="NCBIfam" id="NF004168">
    <property type="entry name" value="PRK05634.1"/>
    <property type="match status" value="1"/>
</dbReference>
<dbReference type="EMBL" id="JASNUO010000001">
    <property type="protein sequence ID" value="MDK4246529.1"/>
    <property type="molecule type" value="Genomic_DNA"/>
</dbReference>
<dbReference type="InterPro" id="IPR035994">
    <property type="entry name" value="Nucleoside_phosphorylase_sf"/>
</dbReference>
<evidence type="ECO:0000313" key="3">
    <source>
        <dbReference type="Proteomes" id="UP001239414"/>
    </source>
</evidence>
<dbReference type="SUPFAM" id="SSF53167">
    <property type="entry name" value="Purine and uridine phosphorylases"/>
    <property type="match status" value="1"/>
</dbReference>
<sequence>MENLSGRTLFVAAVDAEAAHIPDSEALLITGIGTVPAAISLTEVLAEARAHDALPERVVNIGTAGALVDGMDGVFEINKVTKHDFKLDVLTDISRYLLPEFIELETSGELPARGLATGDMFVSTTALRNELVKKSQLCDMEGYSIAATCQRFGVPCTLLKQVSDSANEESMGTWAGVLDRSARQLAAAAADLGFCARSIPSY</sequence>